<evidence type="ECO:0008006" key="4">
    <source>
        <dbReference type="Google" id="ProtNLM"/>
    </source>
</evidence>
<evidence type="ECO:0000313" key="2">
    <source>
        <dbReference type="EMBL" id="SFE71465.1"/>
    </source>
</evidence>
<evidence type="ECO:0000313" key="3">
    <source>
        <dbReference type="Proteomes" id="UP000199513"/>
    </source>
</evidence>
<keyword evidence="1" id="KW-1133">Transmembrane helix</keyword>
<dbReference type="STRING" id="1003.SAMN04488541_1005142"/>
<name>A0A1I2CTH2_9BACT</name>
<dbReference type="EMBL" id="FONY01000005">
    <property type="protein sequence ID" value="SFE71465.1"/>
    <property type="molecule type" value="Genomic_DNA"/>
</dbReference>
<keyword evidence="1" id="KW-0472">Membrane</keyword>
<dbReference type="AlphaFoldDB" id="A0A1I2CTH2"/>
<dbReference type="Proteomes" id="UP000199513">
    <property type="component" value="Unassembled WGS sequence"/>
</dbReference>
<sequence length="155" mass="17896">MFLMGVTGLLLDWKKQVGILPKTEKGESSQSNEWIKIDSIQQVAIDYVQNELKKSIKIDRIDIRPQKGIAKIIFVEHFTELQIDCKTGKILAVNQRNSDIIEKIHDGSIIDFWVQTDNDAFKLFYTTTLSLGLILLSISGFWLWYNPIRIRNAKK</sequence>
<keyword evidence="1" id="KW-0812">Transmembrane</keyword>
<accession>A0A1I2CTH2</accession>
<evidence type="ECO:0000256" key="1">
    <source>
        <dbReference type="SAM" id="Phobius"/>
    </source>
</evidence>
<keyword evidence="3" id="KW-1185">Reference proteome</keyword>
<feature type="transmembrane region" description="Helical" evidence="1">
    <location>
        <begin position="123"/>
        <end position="145"/>
    </location>
</feature>
<organism evidence="2 3">
    <name type="scientific">Thermoflexibacter ruber</name>
    <dbReference type="NCBI Taxonomy" id="1003"/>
    <lineage>
        <taxon>Bacteria</taxon>
        <taxon>Pseudomonadati</taxon>
        <taxon>Bacteroidota</taxon>
        <taxon>Cytophagia</taxon>
        <taxon>Cytophagales</taxon>
        <taxon>Thermoflexibacteraceae</taxon>
        <taxon>Thermoflexibacter</taxon>
    </lineage>
</organism>
<reference evidence="2 3" key="1">
    <citation type="submission" date="2016-10" db="EMBL/GenBank/DDBJ databases">
        <authorList>
            <person name="de Groot N.N."/>
        </authorList>
    </citation>
    <scope>NUCLEOTIDE SEQUENCE [LARGE SCALE GENOMIC DNA]</scope>
    <source>
        <strain>GEY</strain>
        <strain evidence="3">DSM 9560</strain>
    </source>
</reference>
<proteinExistence type="predicted"/>
<protein>
    <recommendedName>
        <fullName evidence="4">PepSY-associated TM region</fullName>
    </recommendedName>
</protein>
<gene>
    <name evidence="2" type="ORF">SAMN04488541_1005142</name>
</gene>